<dbReference type="EMBL" id="JAAECE010000011">
    <property type="protein sequence ID" value="KAF1796776.1"/>
    <property type="molecule type" value="Genomic_DNA"/>
</dbReference>
<dbReference type="GO" id="GO:0045290">
    <property type="term" value="F:D-arabinose 1-dehydrogenase [NAD(P)+] activity"/>
    <property type="evidence" value="ECO:0007669"/>
    <property type="project" value="TreeGrafter"/>
</dbReference>
<dbReference type="InterPro" id="IPR020471">
    <property type="entry name" value="AKR"/>
</dbReference>
<sequence length="359" mass="40522">MDLLPLRDFQATHIPSLLLSHHLNNIMAKPVNQDKFEPSEVSFGAGALSGNYDEFTEADTVEACKEALSSGINSFDTSPYYGKSEYILGDALLKIRDEFPRESYYLATKTGRFGYTVKEMDYSAKKTYESVAESMKRLHTDYLDVVYCHDVEFVKFEEVVGPNQALEALFDLKSQGKIKYVGCSAYPLDVLLKVAEYQHAKGQPLDIILSYCHYTLQNTLFAEYAPKFRAAGVKYLMNASPLCMALLRDAKTPDWHPAHAGIREAADKATALAAKNGLSISDLASRFSFQGRDEFQLDSTVIGLARKSEVQDAIRCWKDVKNRKNSELEDKVLKEIHSYFEPYKNFSWQSPTDKELCKA</sequence>
<gene>
    <name evidence="2" type="ORF">FB192DRAFT_1403601</name>
</gene>
<feature type="domain" description="NADP-dependent oxidoreductase" evidence="1">
    <location>
        <begin position="41"/>
        <end position="318"/>
    </location>
</feature>
<evidence type="ECO:0000313" key="3">
    <source>
        <dbReference type="Proteomes" id="UP000469890"/>
    </source>
</evidence>
<dbReference type="PANTHER" id="PTHR42686">
    <property type="entry name" value="GH17980P-RELATED"/>
    <property type="match status" value="1"/>
</dbReference>
<proteinExistence type="predicted"/>
<dbReference type="PANTHER" id="PTHR42686:SF1">
    <property type="entry name" value="GH17980P-RELATED"/>
    <property type="match status" value="1"/>
</dbReference>
<comment type="caution">
    <text evidence="2">The sequence shown here is derived from an EMBL/GenBank/DDBJ whole genome shotgun (WGS) entry which is preliminary data.</text>
</comment>
<accession>A0A8H4B7C8</accession>
<dbReference type="SUPFAM" id="SSF51430">
    <property type="entry name" value="NAD(P)-linked oxidoreductase"/>
    <property type="match status" value="1"/>
</dbReference>
<name>A0A8H4B7C8_MUCCL</name>
<evidence type="ECO:0000313" key="2">
    <source>
        <dbReference type="EMBL" id="KAF1796776.1"/>
    </source>
</evidence>
<evidence type="ECO:0000259" key="1">
    <source>
        <dbReference type="Pfam" id="PF00248"/>
    </source>
</evidence>
<feature type="non-terminal residue" evidence="2">
    <location>
        <position position="1"/>
    </location>
</feature>
<dbReference type="AlphaFoldDB" id="A0A8H4B7C8"/>
<dbReference type="InterPro" id="IPR023210">
    <property type="entry name" value="NADP_OxRdtase_dom"/>
</dbReference>
<dbReference type="InterPro" id="IPR036812">
    <property type="entry name" value="NAD(P)_OxRdtase_dom_sf"/>
</dbReference>
<protein>
    <submittedName>
        <fullName evidence="2">NADP-dependent oxidoreductase domain-containing protein</fullName>
    </submittedName>
</protein>
<dbReference type="Gene3D" id="3.20.20.100">
    <property type="entry name" value="NADP-dependent oxidoreductase domain"/>
    <property type="match status" value="1"/>
</dbReference>
<organism evidence="2 3">
    <name type="scientific">Mucor circinelloides f. lusitanicus</name>
    <name type="common">Mucor racemosus var. lusitanicus</name>
    <dbReference type="NCBI Taxonomy" id="29924"/>
    <lineage>
        <taxon>Eukaryota</taxon>
        <taxon>Fungi</taxon>
        <taxon>Fungi incertae sedis</taxon>
        <taxon>Mucoromycota</taxon>
        <taxon>Mucoromycotina</taxon>
        <taxon>Mucoromycetes</taxon>
        <taxon>Mucorales</taxon>
        <taxon>Mucorineae</taxon>
        <taxon>Mucoraceae</taxon>
        <taxon>Mucor</taxon>
    </lineage>
</organism>
<dbReference type="GO" id="GO:0005829">
    <property type="term" value="C:cytosol"/>
    <property type="evidence" value="ECO:0007669"/>
    <property type="project" value="TreeGrafter"/>
</dbReference>
<dbReference type="Proteomes" id="UP000469890">
    <property type="component" value="Unassembled WGS sequence"/>
</dbReference>
<dbReference type="Pfam" id="PF00248">
    <property type="entry name" value="Aldo_ket_red"/>
    <property type="match status" value="1"/>
</dbReference>
<dbReference type="GO" id="GO:0070485">
    <property type="term" value="P:dehydro-D-arabinono-1,4-lactone biosynthetic process"/>
    <property type="evidence" value="ECO:0007669"/>
    <property type="project" value="TreeGrafter"/>
</dbReference>
<reference evidence="2 3" key="1">
    <citation type="submission" date="2019-09" db="EMBL/GenBank/DDBJ databases">
        <authorList>
            <consortium name="DOE Joint Genome Institute"/>
            <person name="Mondo S.J."/>
            <person name="Navarro-Mendoza M.I."/>
            <person name="Perez-Arques C."/>
            <person name="Panchal S."/>
            <person name="Nicolas F.E."/>
            <person name="Ganguly P."/>
            <person name="Pangilinan J."/>
            <person name="Grigoriev I."/>
            <person name="Heitman J."/>
            <person name="Sanya K."/>
            <person name="Garre V."/>
        </authorList>
    </citation>
    <scope>NUCLEOTIDE SEQUENCE [LARGE SCALE GENOMIC DNA]</scope>
    <source>
        <strain evidence="2 3">MU402</strain>
    </source>
</reference>